<dbReference type="RefSeq" id="WP_090447002.1">
    <property type="nucleotide sequence ID" value="NZ_FOHU01000037.1"/>
</dbReference>
<evidence type="ECO:0000313" key="2">
    <source>
        <dbReference type="EMBL" id="SET80757.1"/>
    </source>
</evidence>
<protein>
    <submittedName>
        <fullName evidence="2">Uncharacterized protein</fullName>
    </submittedName>
</protein>
<accession>A0A1I0HCR1</accession>
<dbReference type="EMBL" id="FOHU01000037">
    <property type="protein sequence ID" value="SET80757.1"/>
    <property type="molecule type" value="Genomic_DNA"/>
</dbReference>
<evidence type="ECO:0000313" key="3">
    <source>
        <dbReference type="Proteomes" id="UP000199568"/>
    </source>
</evidence>
<proteinExistence type="predicted"/>
<evidence type="ECO:0000256" key="1">
    <source>
        <dbReference type="SAM" id="MobiDB-lite"/>
    </source>
</evidence>
<feature type="compositionally biased region" description="Basic and acidic residues" evidence="1">
    <location>
        <begin position="276"/>
        <end position="287"/>
    </location>
</feature>
<keyword evidence="3" id="KW-1185">Reference proteome</keyword>
<dbReference type="STRING" id="426128.SAMN05660297_03573"/>
<dbReference type="OrthoDB" id="1951630at2"/>
<feature type="region of interest" description="Disordered" evidence="1">
    <location>
        <begin position="236"/>
        <end position="287"/>
    </location>
</feature>
<sequence length="287" mass="33069">MEKESSKTGFNITINDSQIKLVGIMFLFFLLASNKKPTNKFNLKEISEIELQKKSRLLNRIKGYMKAEEQYIVHRAEVILEIISRVKSLLEGPQLQSAEVQYQSLSLEDRKRNMLMDLSAHMKEEDRDIINTAIELDIKARNIEKQMRELHNLSQEGISINNIEKLIDAIDPLLEGEMKEKTKDIKKITSMFKVIRSLDNKGSLNENDLLEIIAPHIEPQQRESLMKMMQIAKAVSSSMNNNEVGDTKDSQTTEEPSDPSQNIERKKELLCMMDEASAKEEEKEIEE</sequence>
<name>A0A1I0HCR1_9FIRM</name>
<dbReference type="Proteomes" id="UP000199568">
    <property type="component" value="Unassembled WGS sequence"/>
</dbReference>
<gene>
    <name evidence="2" type="ORF">SAMN05660297_03573</name>
</gene>
<dbReference type="AlphaFoldDB" id="A0A1I0HCR1"/>
<reference evidence="2 3" key="1">
    <citation type="submission" date="2016-10" db="EMBL/GenBank/DDBJ databases">
        <authorList>
            <person name="de Groot N.N."/>
        </authorList>
    </citation>
    <scope>NUCLEOTIDE SEQUENCE [LARGE SCALE GENOMIC DNA]</scope>
    <source>
        <strain evidence="2 3">DSM 18979</strain>
    </source>
</reference>
<organism evidence="2 3">
    <name type="scientific">Natronincola peptidivorans</name>
    <dbReference type="NCBI Taxonomy" id="426128"/>
    <lineage>
        <taxon>Bacteria</taxon>
        <taxon>Bacillati</taxon>
        <taxon>Bacillota</taxon>
        <taxon>Clostridia</taxon>
        <taxon>Peptostreptococcales</taxon>
        <taxon>Natronincolaceae</taxon>
        <taxon>Natronincola</taxon>
    </lineage>
</organism>